<dbReference type="Pfam" id="PF03061">
    <property type="entry name" value="4HBT"/>
    <property type="match status" value="1"/>
</dbReference>
<dbReference type="EMBL" id="BAABKG010000001">
    <property type="protein sequence ID" value="GAA5140452.1"/>
    <property type="molecule type" value="Genomic_DNA"/>
</dbReference>
<dbReference type="InterPro" id="IPR006683">
    <property type="entry name" value="Thioestr_dom"/>
</dbReference>
<dbReference type="SUPFAM" id="SSF54637">
    <property type="entry name" value="Thioesterase/thiol ester dehydrase-isomerase"/>
    <property type="match status" value="1"/>
</dbReference>
<protein>
    <submittedName>
        <fullName evidence="3">Hydroxyphenylacetyl-CoA thioesterase PaaI</fullName>
    </submittedName>
</protein>
<dbReference type="InterPro" id="IPR052723">
    <property type="entry name" value="Acyl-CoA_thioesterase_PaaI"/>
</dbReference>
<name>A0ABP9P3Z4_9ACTN</name>
<dbReference type="NCBIfam" id="TIGR02286">
    <property type="entry name" value="PaaD"/>
    <property type="match status" value="1"/>
</dbReference>
<evidence type="ECO:0000256" key="1">
    <source>
        <dbReference type="ARBA" id="ARBA00022801"/>
    </source>
</evidence>
<dbReference type="Proteomes" id="UP001500221">
    <property type="component" value="Unassembled WGS sequence"/>
</dbReference>
<keyword evidence="4" id="KW-1185">Reference proteome</keyword>
<evidence type="ECO:0000313" key="4">
    <source>
        <dbReference type="Proteomes" id="UP001500221"/>
    </source>
</evidence>
<dbReference type="PANTHER" id="PTHR42856:SF1">
    <property type="entry name" value="ACYL-COENZYME A THIOESTERASE PAAI"/>
    <property type="match status" value="1"/>
</dbReference>
<dbReference type="CDD" id="cd03443">
    <property type="entry name" value="PaaI_thioesterase"/>
    <property type="match status" value="1"/>
</dbReference>
<dbReference type="NCBIfam" id="TIGR00369">
    <property type="entry name" value="unchar_dom_1"/>
    <property type="match status" value="1"/>
</dbReference>
<dbReference type="InterPro" id="IPR011973">
    <property type="entry name" value="PaaD"/>
</dbReference>
<proteinExistence type="predicted"/>
<dbReference type="InterPro" id="IPR029069">
    <property type="entry name" value="HotDog_dom_sf"/>
</dbReference>
<evidence type="ECO:0000259" key="2">
    <source>
        <dbReference type="Pfam" id="PF03061"/>
    </source>
</evidence>
<feature type="domain" description="Thioesterase" evidence="2">
    <location>
        <begin position="54"/>
        <end position="123"/>
    </location>
</feature>
<sequence length="150" mass="15442">MSPTDPDELARRCVAAMWDGDAASRALGMRLLDVGPGRARVAMTVRDDMVNGWGMAHGGLVATLADSAFAAACNTHGTITVAAGFDVVLLESARAGDELVADAREVALRGRSGVYDVTVSRDGAVVAEFRGRSRSLGRPNPAVDGSVSGA</sequence>
<evidence type="ECO:0000313" key="3">
    <source>
        <dbReference type="EMBL" id="GAA5140452.1"/>
    </source>
</evidence>
<keyword evidence="1" id="KW-0378">Hydrolase</keyword>
<accession>A0ABP9P3Z4</accession>
<dbReference type="InterPro" id="IPR003736">
    <property type="entry name" value="PAAI_dom"/>
</dbReference>
<dbReference type="Gene3D" id="3.10.129.10">
    <property type="entry name" value="Hotdog Thioesterase"/>
    <property type="match status" value="1"/>
</dbReference>
<dbReference type="PANTHER" id="PTHR42856">
    <property type="entry name" value="ACYL-COENZYME A THIOESTERASE PAAI"/>
    <property type="match status" value="1"/>
</dbReference>
<dbReference type="RefSeq" id="WP_345453090.1">
    <property type="nucleotide sequence ID" value="NZ_BAABKG010000001.1"/>
</dbReference>
<organism evidence="3 4">
    <name type="scientific">Nocardioides marinquilinus</name>
    <dbReference type="NCBI Taxonomy" id="1210400"/>
    <lineage>
        <taxon>Bacteria</taxon>
        <taxon>Bacillati</taxon>
        <taxon>Actinomycetota</taxon>
        <taxon>Actinomycetes</taxon>
        <taxon>Propionibacteriales</taxon>
        <taxon>Nocardioidaceae</taxon>
        <taxon>Nocardioides</taxon>
    </lineage>
</organism>
<reference evidence="4" key="1">
    <citation type="journal article" date="2019" name="Int. J. Syst. Evol. Microbiol.">
        <title>The Global Catalogue of Microorganisms (GCM) 10K type strain sequencing project: providing services to taxonomists for standard genome sequencing and annotation.</title>
        <authorList>
            <consortium name="The Broad Institute Genomics Platform"/>
            <consortium name="The Broad Institute Genome Sequencing Center for Infectious Disease"/>
            <person name="Wu L."/>
            <person name="Ma J."/>
        </authorList>
    </citation>
    <scope>NUCLEOTIDE SEQUENCE [LARGE SCALE GENOMIC DNA]</scope>
    <source>
        <strain evidence="4">JCM 18459</strain>
    </source>
</reference>
<gene>
    <name evidence="3" type="primary">paaI</name>
    <name evidence="3" type="ORF">GCM10023340_00600</name>
</gene>
<comment type="caution">
    <text evidence="3">The sequence shown here is derived from an EMBL/GenBank/DDBJ whole genome shotgun (WGS) entry which is preliminary data.</text>
</comment>